<dbReference type="RefSeq" id="WP_092696259.1">
    <property type="nucleotide sequence ID" value="NZ_CBDDGO010000004.1"/>
</dbReference>
<name>A0A1H9X4K4_9RHOB</name>
<organism evidence="1 2">
    <name type="scientific">Tranquillimonas rosea</name>
    <dbReference type="NCBI Taxonomy" id="641238"/>
    <lineage>
        <taxon>Bacteria</taxon>
        <taxon>Pseudomonadati</taxon>
        <taxon>Pseudomonadota</taxon>
        <taxon>Alphaproteobacteria</taxon>
        <taxon>Rhodobacterales</taxon>
        <taxon>Roseobacteraceae</taxon>
        <taxon>Tranquillimonas</taxon>
    </lineage>
</organism>
<dbReference type="AlphaFoldDB" id="A0A1H9X4K4"/>
<reference evidence="1 2" key="1">
    <citation type="submission" date="2016-10" db="EMBL/GenBank/DDBJ databases">
        <authorList>
            <person name="de Groot N.N."/>
        </authorList>
    </citation>
    <scope>NUCLEOTIDE SEQUENCE [LARGE SCALE GENOMIC DNA]</scope>
    <source>
        <strain evidence="1 2">DSM 23042</strain>
    </source>
</reference>
<accession>A0A1H9X4K4</accession>
<dbReference type="OrthoDB" id="7864548at2"/>
<evidence type="ECO:0000313" key="2">
    <source>
        <dbReference type="Proteomes" id="UP000198885"/>
    </source>
</evidence>
<gene>
    <name evidence="1" type="ORF">SAMN04490244_11820</name>
</gene>
<dbReference type="EMBL" id="FOGU01000018">
    <property type="protein sequence ID" value="SES41126.1"/>
    <property type="molecule type" value="Genomic_DNA"/>
</dbReference>
<evidence type="ECO:0008006" key="3">
    <source>
        <dbReference type="Google" id="ProtNLM"/>
    </source>
</evidence>
<proteinExistence type="predicted"/>
<dbReference type="Proteomes" id="UP000198885">
    <property type="component" value="Unassembled WGS sequence"/>
</dbReference>
<protein>
    <recommendedName>
        <fullName evidence="3">Flagellar protein FliL</fullName>
    </recommendedName>
</protein>
<evidence type="ECO:0000313" key="1">
    <source>
        <dbReference type="EMBL" id="SES41126.1"/>
    </source>
</evidence>
<sequence length="161" mass="17123">MLGKLLPVLLALGGLGAGIGAGVALKPAPAEEEMTETCAPTEDVAAATPPEPEETDSDFAKMTNDFLVPVIREGRVAAMVVMGLSLEIEPGKSDEVMNREPKLRDRFLRVMLDHANSGGFDGAFTSNGAIERLHRALAESARTADPAIRDVLILDINRQDS</sequence>
<keyword evidence="2" id="KW-1185">Reference proteome</keyword>
<dbReference type="STRING" id="641238.SAMN04490244_11820"/>